<dbReference type="InterPro" id="IPR027266">
    <property type="entry name" value="TrmE/GcvT-like"/>
</dbReference>
<dbReference type="AlphaFoldDB" id="A0A5D0WHH1"/>
<accession>A0A5D0WHH1</accession>
<organism evidence="1 2">
    <name type="scientific">Acetobacterium wieringae</name>
    <dbReference type="NCBI Taxonomy" id="52694"/>
    <lineage>
        <taxon>Bacteria</taxon>
        <taxon>Bacillati</taxon>
        <taxon>Bacillota</taxon>
        <taxon>Clostridia</taxon>
        <taxon>Eubacteriales</taxon>
        <taxon>Eubacteriaceae</taxon>
        <taxon>Acetobacterium</taxon>
    </lineage>
</organism>
<name>A0A5D0WHH1_9FIRM</name>
<comment type="caution">
    <text evidence="1">The sequence shown here is derived from an EMBL/GenBank/DDBJ whole genome shotgun (WGS) entry which is preliminary data.</text>
</comment>
<dbReference type="Gene3D" id="3.30.1360.120">
    <property type="entry name" value="Probable tRNA modification gtpase trme, domain 1"/>
    <property type="match status" value="1"/>
</dbReference>
<sequence>MIRWMTGFAEWEWLAPWLMKYIATVRSPDLFMMPFVKAGGAFGIKKLGFWAYQLSHTEDGFPQGFMHFPYPWGEDKGFMEFMKMPGFSSPLKGSMGPDPSLRYRNPIEVGWGSTIKFDHEFIGRAALEKEAANPQRQMVTLVWNPDDIMDVHASQFKPGEHYLPMTECHFGQEQGHGVLFADQVLKDGQLIGISSGRNYSYYYRQMLSHCSIDTAYCKLGTEVTVLWGNPGERQK</sequence>
<evidence type="ECO:0000313" key="2">
    <source>
        <dbReference type="Proteomes" id="UP000322619"/>
    </source>
</evidence>
<reference evidence="1 2" key="1">
    <citation type="submission" date="2019-08" db="EMBL/GenBank/DDBJ databases">
        <title>Isolation and enrichment of carboxydotrophic bacteria from anaerobic sludge for the production of bio-based chemicals from syngas.</title>
        <authorList>
            <person name="Antares A.L."/>
            <person name="Moreira J."/>
            <person name="Diender M."/>
            <person name="Parshina S.N."/>
            <person name="Stams A.J.M."/>
            <person name="Alves M."/>
            <person name="Alves J.I."/>
            <person name="Sousa D.Z."/>
        </authorList>
    </citation>
    <scope>NUCLEOTIDE SEQUENCE [LARGE SCALE GENOMIC DNA]</scope>
    <source>
        <strain evidence="1 2">JM</strain>
    </source>
</reference>
<gene>
    <name evidence="1" type="ORF">FXB42_15415</name>
</gene>
<dbReference type="SUPFAM" id="SSF103025">
    <property type="entry name" value="Folate-binding domain"/>
    <property type="match status" value="1"/>
</dbReference>
<dbReference type="EMBL" id="VSLA01000029">
    <property type="protein sequence ID" value="TYC83640.1"/>
    <property type="molecule type" value="Genomic_DNA"/>
</dbReference>
<evidence type="ECO:0000313" key="1">
    <source>
        <dbReference type="EMBL" id="TYC83640.1"/>
    </source>
</evidence>
<dbReference type="Proteomes" id="UP000322619">
    <property type="component" value="Unassembled WGS sequence"/>
</dbReference>
<protein>
    <submittedName>
        <fullName evidence="1">Uncharacterized protein</fullName>
    </submittedName>
</protein>
<proteinExistence type="predicted"/>